<evidence type="ECO:0000313" key="4">
    <source>
        <dbReference type="Proteomes" id="UP001310248"/>
    </source>
</evidence>
<dbReference type="EMBL" id="JAYDYW010000004">
    <property type="protein sequence ID" value="MEE1672718.1"/>
    <property type="molecule type" value="Genomic_DNA"/>
</dbReference>
<feature type="repeat" description="TPR" evidence="1">
    <location>
        <begin position="65"/>
        <end position="98"/>
    </location>
</feature>
<feature type="signal peptide" evidence="2">
    <location>
        <begin position="1"/>
        <end position="18"/>
    </location>
</feature>
<dbReference type="Pfam" id="PF00515">
    <property type="entry name" value="TPR_1"/>
    <property type="match status" value="1"/>
</dbReference>
<keyword evidence="4" id="KW-1185">Reference proteome</keyword>
<sequence length="148" mass="16642">MKLVTLLLSLLMALHVHAAGSGRYETQQSSSPLSAAEAMLSEQNYLEASEWLSDYLQSKKGRRSADAWNLLGFSLRKQGHYPQALYAYQQALSIKPSHLGALEYSGELYLSLQELARAEQNLARLEQYCGNCQEQQQLELAISRYLAE</sequence>
<evidence type="ECO:0000313" key="3">
    <source>
        <dbReference type="EMBL" id="MEE1672718.1"/>
    </source>
</evidence>
<reference evidence="4" key="1">
    <citation type="submission" date="2023-07" db="EMBL/GenBank/DDBJ databases">
        <title>Draft genome sequence of Agarivorans aestuarii strain ZMCS4, a CAZymes producing bacteria isolated from the marine brown algae Clodostephus spongiosus.</title>
        <authorList>
            <person name="Lorente B."/>
            <person name="Cabral C."/>
            <person name="Frias J."/>
            <person name="Faria J."/>
            <person name="Toubarro D."/>
        </authorList>
    </citation>
    <scope>NUCLEOTIDE SEQUENCE [LARGE SCALE GENOMIC DNA]</scope>
    <source>
        <strain evidence="4">ZMCS4</strain>
    </source>
</reference>
<dbReference type="RefSeq" id="WP_329774151.1">
    <property type="nucleotide sequence ID" value="NZ_JAYDYW010000004.1"/>
</dbReference>
<dbReference type="Proteomes" id="UP001310248">
    <property type="component" value="Unassembled WGS sequence"/>
</dbReference>
<evidence type="ECO:0000256" key="1">
    <source>
        <dbReference type="PROSITE-ProRule" id="PRU00339"/>
    </source>
</evidence>
<organism evidence="3 4">
    <name type="scientific">Agarivorans aestuarii</name>
    <dbReference type="NCBI Taxonomy" id="1563703"/>
    <lineage>
        <taxon>Bacteria</taxon>
        <taxon>Pseudomonadati</taxon>
        <taxon>Pseudomonadota</taxon>
        <taxon>Gammaproteobacteria</taxon>
        <taxon>Alteromonadales</taxon>
        <taxon>Alteromonadaceae</taxon>
        <taxon>Agarivorans</taxon>
    </lineage>
</organism>
<keyword evidence="2" id="KW-0732">Signal</keyword>
<protein>
    <submittedName>
        <fullName evidence="3">Tetratricopeptide repeat protein</fullName>
    </submittedName>
</protein>
<dbReference type="PROSITE" id="PS50005">
    <property type="entry name" value="TPR"/>
    <property type="match status" value="1"/>
</dbReference>
<dbReference type="SUPFAM" id="SSF48452">
    <property type="entry name" value="TPR-like"/>
    <property type="match status" value="1"/>
</dbReference>
<keyword evidence="1" id="KW-0802">TPR repeat</keyword>
<dbReference type="PROSITE" id="PS50293">
    <property type="entry name" value="TPR_REGION"/>
    <property type="match status" value="1"/>
</dbReference>
<dbReference type="Gene3D" id="1.25.40.10">
    <property type="entry name" value="Tetratricopeptide repeat domain"/>
    <property type="match status" value="1"/>
</dbReference>
<reference evidence="3 4" key="2">
    <citation type="submission" date="2023-12" db="EMBL/GenBank/DDBJ databases">
        <authorList>
            <consortium name="Cladostephus spongiosus"/>
            <person name="Lorente B."/>
            <person name="Cabral C."/>
            <person name="Frias J."/>
            <person name="Faria J."/>
            <person name="Toubarro D."/>
        </authorList>
    </citation>
    <scope>NUCLEOTIDE SEQUENCE [LARGE SCALE GENOMIC DNA]</scope>
    <source>
        <strain evidence="3 4">ZMCS4</strain>
    </source>
</reference>
<dbReference type="InterPro" id="IPR019734">
    <property type="entry name" value="TPR_rpt"/>
</dbReference>
<comment type="caution">
    <text evidence="3">The sequence shown here is derived from an EMBL/GenBank/DDBJ whole genome shotgun (WGS) entry which is preliminary data.</text>
</comment>
<feature type="chain" id="PRO_5047181094" evidence="2">
    <location>
        <begin position="19"/>
        <end position="148"/>
    </location>
</feature>
<dbReference type="SMART" id="SM00028">
    <property type="entry name" value="TPR"/>
    <property type="match status" value="1"/>
</dbReference>
<gene>
    <name evidence="3" type="ORF">SNR37_002128</name>
</gene>
<dbReference type="InterPro" id="IPR011990">
    <property type="entry name" value="TPR-like_helical_dom_sf"/>
</dbReference>
<evidence type="ECO:0000256" key="2">
    <source>
        <dbReference type="SAM" id="SignalP"/>
    </source>
</evidence>
<accession>A0ABU7FZY2</accession>
<name>A0ABU7FZY2_9ALTE</name>
<proteinExistence type="predicted"/>